<evidence type="ECO:0000256" key="2">
    <source>
        <dbReference type="ARBA" id="ARBA00012261"/>
    </source>
</evidence>
<proteinExistence type="inferred from homology"/>
<dbReference type="PANTHER" id="PTHR11138">
    <property type="entry name" value="METHIONYL-TRNA FORMYLTRANSFERASE"/>
    <property type="match status" value="1"/>
</dbReference>
<dbReference type="PATRIC" id="fig|1618665.3.peg.532"/>
<dbReference type="Pfam" id="PF00551">
    <property type="entry name" value="Formyl_trans_N"/>
    <property type="match status" value="1"/>
</dbReference>
<feature type="domain" description="Formyl transferase C-terminal" evidence="7">
    <location>
        <begin position="207"/>
        <end position="257"/>
    </location>
</feature>
<dbReference type="NCBIfam" id="TIGR00460">
    <property type="entry name" value="fmt"/>
    <property type="match status" value="1"/>
</dbReference>
<dbReference type="PANTHER" id="PTHR11138:SF5">
    <property type="entry name" value="METHIONYL-TRNA FORMYLTRANSFERASE, MITOCHONDRIAL"/>
    <property type="match status" value="1"/>
</dbReference>
<dbReference type="InterPro" id="IPR002376">
    <property type="entry name" value="Formyl_transf_N"/>
</dbReference>
<dbReference type="Gene3D" id="3.40.50.12230">
    <property type="match status" value="1"/>
</dbReference>
<comment type="function">
    <text evidence="5">Attaches a formyl group to the free amino group of methionyl-tRNA(fMet). The formyl group appears to play a dual role in the initiator identity of N-formylmethionyl-tRNA by promoting its recognition by IF2 and preventing the misappropriation of this tRNA by the elongation apparatus.</text>
</comment>
<evidence type="ECO:0000259" key="6">
    <source>
        <dbReference type="Pfam" id="PF00551"/>
    </source>
</evidence>
<feature type="binding site" evidence="5">
    <location>
        <begin position="107"/>
        <end position="110"/>
    </location>
    <ligand>
        <name>(6S)-5,6,7,8-tetrahydrofolate</name>
        <dbReference type="ChEBI" id="CHEBI:57453"/>
    </ligand>
</feature>
<organism evidence="8 9">
    <name type="scientific">Candidatus Jorgensenbacteria bacterium GW2011_GWB1_50_10</name>
    <dbReference type="NCBI Taxonomy" id="1618665"/>
    <lineage>
        <taxon>Bacteria</taxon>
        <taxon>Candidatus Joergenseniibacteriota</taxon>
    </lineage>
</organism>
<dbReference type="AlphaFoldDB" id="A0A0G1YII5"/>
<dbReference type="SUPFAM" id="SSF53328">
    <property type="entry name" value="Formyltransferase"/>
    <property type="match status" value="1"/>
</dbReference>
<dbReference type="CDD" id="cd08646">
    <property type="entry name" value="FMT_core_Met-tRNA-FMT_N"/>
    <property type="match status" value="1"/>
</dbReference>
<reference evidence="8 9" key="1">
    <citation type="journal article" date="2015" name="Nature">
        <title>rRNA introns, odd ribosomes, and small enigmatic genomes across a large radiation of phyla.</title>
        <authorList>
            <person name="Brown C.T."/>
            <person name="Hug L.A."/>
            <person name="Thomas B.C."/>
            <person name="Sharon I."/>
            <person name="Castelle C.J."/>
            <person name="Singh A."/>
            <person name="Wilkins M.J."/>
            <person name="Williams K.H."/>
            <person name="Banfield J.F."/>
        </authorList>
    </citation>
    <scope>NUCLEOTIDE SEQUENCE [LARGE SCALE GENOMIC DNA]</scope>
</reference>
<dbReference type="InterPro" id="IPR036477">
    <property type="entry name" value="Formyl_transf_N_sf"/>
</dbReference>
<dbReference type="SUPFAM" id="SSF50486">
    <property type="entry name" value="FMT C-terminal domain-like"/>
    <property type="match status" value="1"/>
</dbReference>
<dbReference type="Pfam" id="PF02911">
    <property type="entry name" value="Formyl_trans_C"/>
    <property type="match status" value="1"/>
</dbReference>
<dbReference type="EMBL" id="LCQK01000003">
    <property type="protein sequence ID" value="KKW14792.1"/>
    <property type="molecule type" value="Genomic_DNA"/>
</dbReference>
<protein>
    <recommendedName>
        <fullName evidence="2 5">Methionyl-tRNA formyltransferase</fullName>
        <ecNumber evidence="2 5">2.1.2.9</ecNumber>
    </recommendedName>
</protein>
<comment type="catalytic activity">
    <reaction evidence="5">
        <text>L-methionyl-tRNA(fMet) + (6R)-10-formyltetrahydrofolate = N-formyl-L-methionyl-tRNA(fMet) + (6S)-5,6,7,8-tetrahydrofolate + H(+)</text>
        <dbReference type="Rhea" id="RHEA:24380"/>
        <dbReference type="Rhea" id="RHEA-COMP:9952"/>
        <dbReference type="Rhea" id="RHEA-COMP:9953"/>
        <dbReference type="ChEBI" id="CHEBI:15378"/>
        <dbReference type="ChEBI" id="CHEBI:57453"/>
        <dbReference type="ChEBI" id="CHEBI:78530"/>
        <dbReference type="ChEBI" id="CHEBI:78844"/>
        <dbReference type="ChEBI" id="CHEBI:195366"/>
        <dbReference type="EC" id="2.1.2.9"/>
    </reaction>
</comment>
<gene>
    <name evidence="5" type="primary">fmt</name>
    <name evidence="8" type="ORF">UY55_C0003G0008</name>
</gene>
<comment type="caution">
    <text evidence="8">The sequence shown here is derived from an EMBL/GenBank/DDBJ whole genome shotgun (WGS) entry which is preliminary data.</text>
</comment>
<accession>A0A0G1YII5</accession>
<keyword evidence="4 5" id="KW-0648">Protein biosynthesis</keyword>
<name>A0A0G1YII5_9BACT</name>
<dbReference type="InterPro" id="IPR041711">
    <property type="entry name" value="Met-tRNA-FMT_N"/>
</dbReference>
<dbReference type="InterPro" id="IPR044135">
    <property type="entry name" value="Met-tRNA-FMT_C"/>
</dbReference>
<dbReference type="STRING" id="1618665.UY55_C0003G0008"/>
<evidence type="ECO:0000259" key="7">
    <source>
        <dbReference type="Pfam" id="PF02911"/>
    </source>
</evidence>
<sequence length="273" mass="30683">MRYVFFGTPDFAAIILERLIAAGLPPALIVCNPDRPTGRKKIITPPPAKIVAQKNGFPVLQPVDLKTEDFKSEIKDFDLGIVAAYGQIIPKEIIGSFKNGVLGVHPSLLPKYRGATPIQSVILNGDRVTGVTLFLMDEQIDHGPILAQREFRIQNLESGIWNYETLHDKLAELGGDLLVETIPKYAKGEYKLQPQNDKDATYTKKFKDDDAYIDLEKDDPVMVERRVRALNPEPGVWTFQNNKKRLKILEAEIIDGKLKLKKIQIEGKTPQNL</sequence>
<dbReference type="InterPro" id="IPR005794">
    <property type="entry name" value="Fmt"/>
</dbReference>
<dbReference type="InterPro" id="IPR001555">
    <property type="entry name" value="GART_AS"/>
</dbReference>
<dbReference type="CDD" id="cd08704">
    <property type="entry name" value="Met_tRNA_FMT_C"/>
    <property type="match status" value="1"/>
</dbReference>
<evidence type="ECO:0000256" key="5">
    <source>
        <dbReference type="HAMAP-Rule" id="MF_00182"/>
    </source>
</evidence>
<dbReference type="GO" id="GO:0005829">
    <property type="term" value="C:cytosol"/>
    <property type="evidence" value="ECO:0007669"/>
    <property type="project" value="TreeGrafter"/>
</dbReference>
<evidence type="ECO:0000256" key="4">
    <source>
        <dbReference type="ARBA" id="ARBA00022917"/>
    </source>
</evidence>
<evidence type="ECO:0000256" key="1">
    <source>
        <dbReference type="ARBA" id="ARBA00010699"/>
    </source>
</evidence>
<dbReference type="EC" id="2.1.2.9" evidence="2 5"/>
<keyword evidence="3 5" id="KW-0808">Transferase</keyword>
<comment type="similarity">
    <text evidence="1 5">Belongs to the Fmt family.</text>
</comment>
<feature type="domain" description="Formyl transferase N-terminal" evidence="6">
    <location>
        <begin position="1"/>
        <end position="182"/>
    </location>
</feature>
<dbReference type="HAMAP" id="MF_00182">
    <property type="entry name" value="Formyl_trans"/>
    <property type="match status" value="1"/>
</dbReference>
<dbReference type="InterPro" id="IPR011034">
    <property type="entry name" value="Formyl_transferase-like_C_sf"/>
</dbReference>
<dbReference type="PROSITE" id="PS00373">
    <property type="entry name" value="GART"/>
    <property type="match status" value="1"/>
</dbReference>
<evidence type="ECO:0000313" key="9">
    <source>
        <dbReference type="Proteomes" id="UP000034224"/>
    </source>
</evidence>
<dbReference type="Proteomes" id="UP000034224">
    <property type="component" value="Unassembled WGS sequence"/>
</dbReference>
<dbReference type="GO" id="GO:0004479">
    <property type="term" value="F:methionyl-tRNA formyltransferase activity"/>
    <property type="evidence" value="ECO:0007669"/>
    <property type="project" value="UniProtKB-UniRule"/>
</dbReference>
<dbReference type="InterPro" id="IPR005793">
    <property type="entry name" value="Formyl_trans_C"/>
</dbReference>
<evidence type="ECO:0000313" key="8">
    <source>
        <dbReference type="EMBL" id="KKW14792.1"/>
    </source>
</evidence>
<evidence type="ECO:0000256" key="3">
    <source>
        <dbReference type="ARBA" id="ARBA00022679"/>
    </source>
</evidence>